<dbReference type="Pfam" id="PF06974">
    <property type="entry name" value="WS_DGAT_C"/>
    <property type="match status" value="1"/>
</dbReference>
<dbReference type="OrthoDB" id="4191848at2"/>
<dbReference type="AlphaFoldDB" id="A0A5J6HSZ9"/>
<keyword evidence="5" id="KW-0444">Lipid biosynthesis</keyword>
<keyword evidence="7" id="KW-0319">Glycerol metabolism</keyword>
<evidence type="ECO:0000259" key="13">
    <source>
        <dbReference type="Pfam" id="PF06974"/>
    </source>
</evidence>
<dbReference type="InterPro" id="IPR045034">
    <property type="entry name" value="O-acyltransferase_WSD1-like"/>
</dbReference>
<dbReference type="Proteomes" id="UP000326553">
    <property type="component" value="Chromosome"/>
</dbReference>
<dbReference type="InterPro" id="IPR009721">
    <property type="entry name" value="O-acyltransferase_WSD1_C"/>
</dbReference>
<proteinExistence type="inferred from homology"/>
<dbReference type="PANTHER" id="PTHR31650:SF1">
    <property type="entry name" value="WAX ESTER SYNTHASE_DIACYLGLYCEROL ACYLTRANSFERASE 4-RELATED"/>
    <property type="match status" value="1"/>
</dbReference>
<dbReference type="UniPathway" id="UPA00282"/>
<dbReference type="SUPFAM" id="SSF52777">
    <property type="entry name" value="CoA-dependent acyltransferases"/>
    <property type="match status" value="1"/>
</dbReference>
<comment type="similarity">
    <text evidence="3">Belongs to the long-chain O-acyltransferase family.</text>
</comment>
<dbReference type="EC" id="2.3.1.20" evidence="4"/>
<gene>
    <name evidence="14" type="ORF">CP975_22270</name>
</gene>
<keyword evidence="9" id="KW-0012">Acyltransferase</keyword>
<dbReference type="GO" id="GO:0019432">
    <property type="term" value="P:triglyceride biosynthetic process"/>
    <property type="evidence" value="ECO:0007669"/>
    <property type="project" value="UniProtKB-UniPathway"/>
</dbReference>
<dbReference type="GO" id="GO:0051701">
    <property type="term" value="P:biological process involved in interaction with host"/>
    <property type="evidence" value="ECO:0007669"/>
    <property type="project" value="TreeGrafter"/>
</dbReference>
<evidence type="ECO:0000256" key="3">
    <source>
        <dbReference type="ARBA" id="ARBA00009587"/>
    </source>
</evidence>
<organism evidence="14 15">
    <name type="scientific">Streptomyces alboniger</name>
    <dbReference type="NCBI Taxonomy" id="132473"/>
    <lineage>
        <taxon>Bacteria</taxon>
        <taxon>Bacillati</taxon>
        <taxon>Actinomycetota</taxon>
        <taxon>Actinomycetes</taxon>
        <taxon>Kitasatosporales</taxon>
        <taxon>Streptomycetaceae</taxon>
        <taxon>Streptomyces</taxon>
        <taxon>Streptomyces aurantiacus group</taxon>
    </lineage>
</organism>
<dbReference type="InterPro" id="IPR004255">
    <property type="entry name" value="O-acyltransferase_WSD1_N"/>
</dbReference>
<comment type="catalytic activity">
    <reaction evidence="10">
        <text>an acyl-CoA + a 1,2-diacyl-sn-glycerol = a triacyl-sn-glycerol + CoA</text>
        <dbReference type="Rhea" id="RHEA:10868"/>
        <dbReference type="ChEBI" id="CHEBI:17815"/>
        <dbReference type="ChEBI" id="CHEBI:57287"/>
        <dbReference type="ChEBI" id="CHEBI:58342"/>
        <dbReference type="ChEBI" id="CHEBI:64615"/>
        <dbReference type="EC" id="2.3.1.20"/>
    </reaction>
</comment>
<feature type="domain" description="O-acyltransferase WSD1-like N-terminal" evidence="12">
    <location>
        <begin position="58"/>
        <end position="156"/>
    </location>
</feature>
<dbReference type="GO" id="GO:0071731">
    <property type="term" value="P:response to nitric oxide"/>
    <property type="evidence" value="ECO:0007669"/>
    <property type="project" value="TreeGrafter"/>
</dbReference>
<feature type="region of interest" description="Disordered" evidence="11">
    <location>
        <begin position="154"/>
        <end position="174"/>
    </location>
</feature>
<dbReference type="Gene3D" id="3.30.559.10">
    <property type="entry name" value="Chloramphenicol acetyltransferase-like domain"/>
    <property type="match status" value="1"/>
</dbReference>
<dbReference type="Pfam" id="PF03007">
    <property type="entry name" value="WS_DGAT_cat"/>
    <property type="match status" value="1"/>
</dbReference>
<comment type="pathway">
    <text evidence="1">Glycerolipid metabolism; triacylglycerol biosynthesis.</text>
</comment>
<evidence type="ECO:0000256" key="4">
    <source>
        <dbReference type="ARBA" id="ARBA00013244"/>
    </source>
</evidence>
<comment type="pathway">
    <text evidence="2">Lipid metabolism.</text>
</comment>
<dbReference type="InterPro" id="IPR023213">
    <property type="entry name" value="CAT-like_dom_sf"/>
</dbReference>
<evidence type="ECO:0000259" key="12">
    <source>
        <dbReference type="Pfam" id="PF03007"/>
    </source>
</evidence>
<evidence type="ECO:0000256" key="5">
    <source>
        <dbReference type="ARBA" id="ARBA00022516"/>
    </source>
</evidence>
<keyword evidence="8" id="KW-0443">Lipid metabolism</keyword>
<keyword evidence="6" id="KW-0808">Transferase</keyword>
<accession>A0A5J6HSZ9</accession>
<evidence type="ECO:0000256" key="9">
    <source>
        <dbReference type="ARBA" id="ARBA00023315"/>
    </source>
</evidence>
<name>A0A5J6HSZ9_STRAD</name>
<evidence type="ECO:0000313" key="15">
    <source>
        <dbReference type="Proteomes" id="UP000326553"/>
    </source>
</evidence>
<evidence type="ECO:0000313" key="14">
    <source>
        <dbReference type="EMBL" id="QEV19875.1"/>
    </source>
</evidence>
<reference evidence="14 15" key="1">
    <citation type="submission" date="2017-09" db="EMBL/GenBank/DDBJ databases">
        <authorList>
            <person name="Lee N."/>
            <person name="Cho B.-K."/>
        </authorList>
    </citation>
    <scope>NUCLEOTIDE SEQUENCE [LARGE SCALE GENOMIC DNA]</scope>
    <source>
        <strain evidence="14 15">ATCC 12461</strain>
    </source>
</reference>
<dbReference type="KEGG" id="salw:CP975_22270"/>
<dbReference type="GO" id="GO:0005886">
    <property type="term" value="C:plasma membrane"/>
    <property type="evidence" value="ECO:0007669"/>
    <property type="project" value="TreeGrafter"/>
</dbReference>
<evidence type="ECO:0000256" key="6">
    <source>
        <dbReference type="ARBA" id="ARBA00022679"/>
    </source>
</evidence>
<evidence type="ECO:0000256" key="11">
    <source>
        <dbReference type="SAM" id="MobiDB-lite"/>
    </source>
</evidence>
<dbReference type="EMBL" id="CP023695">
    <property type="protein sequence ID" value="QEV19875.1"/>
    <property type="molecule type" value="Genomic_DNA"/>
</dbReference>
<evidence type="ECO:0000256" key="10">
    <source>
        <dbReference type="ARBA" id="ARBA00048109"/>
    </source>
</evidence>
<evidence type="ECO:0000256" key="7">
    <source>
        <dbReference type="ARBA" id="ARBA00022798"/>
    </source>
</evidence>
<dbReference type="PANTHER" id="PTHR31650">
    <property type="entry name" value="O-ACYLTRANSFERASE (WSD1-LIKE) FAMILY PROTEIN"/>
    <property type="match status" value="1"/>
</dbReference>
<evidence type="ECO:0000256" key="1">
    <source>
        <dbReference type="ARBA" id="ARBA00004771"/>
    </source>
</evidence>
<keyword evidence="15" id="KW-1185">Reference proteome</keyword>
<dbReference type="GO" id="GO:0004144">
    <property type="term" value="F:diacylglycerol O-acyltransferase activity"/>
    <property type="evidence" value="ECO:0007669"/>
    <property type="project" value="UniProtKB-EC"/>
</dbReference>
<evidence type="ECO:0000256" key="8">
    <source>
        <dbReference type="ARBA" id="ARBA00023098"/>
    </source>
</evidence>
<feature type="domain" description="O-acyltransferase WSD1 C-terminal" evidence="13">
    <location>
        <begin position="278"/>
        <end position="420"/>
    </location>
</feature>
<protein>
    <recommendedName>
        <fullName evidence="4">diacylglycerol O-acyltransferase</fullName>
        <ecNumber evidence="4">2.3.1.20</ecNumber>
    </recommendedName>
</protein>
<dbReference type="RefSeq" id="WP_055528503.1">
    <property type="nucleotide sequence ID" value="NZ_CP023695.1"/>
</dbReference>
<sequence length="425" mass="45356">MRLSGLDEGFVRTGLSGTIGTAALFTGEPFDLAELRSRVGERWGGLDRMHQVLEAPRGPAALSGHRWAAGRPFDPAAHVIASEQELRPLLSASVGRRLRPDRPLWQLLVPKPAPNGEHALVLLAHHALIDGSSMATLLRLLMDGSKLATPRAPAPLPAVPIPTPPVPSPPRQRPRVRPAALFRECRDSNALGQRLPLASGEAHPSLAVTRLDPDVMRSARRRPAGGRGATLNELLLGAVAGALPTCYGTTSSWPRGRAPLYATVPVDLRGRSEAQKLGNFITAVRIPLPLGTDSPAGRLHTCQNLMADLHQRRQAHHAALPVLEGAARAVPWLTAALARRMIRPEVTTAVCTAFKWRDNPSHLHGRRLSGVVSLPALSSPGTANLSLVQTADVYTLSVVSHLRPEDSQLIADTVAEELAAVATAA</sequence>
<feature type="compositionally biased region" description="Pro residues" evidence="11">
    <location>
        <begin position="154"/>
        <end position="171"/>
    </location>
</feature>
<dbReference type="GO" id="GO:0006071">
    <property type="term" value="P:glycerol metabolic process"/>
    <property type="evidence" value="ECO:0007669"/>
    <property type="project" value="UniProtKB-KW"/>
</dbReference>
<dbReference type="GO" id="GO:0001666">
    <property type="term" value="P:response to hypoxia"/>
    <property type="evidence" value="ECO:0007669"/>
    <property type="project" value="TreeGrafter"/>
</dbReference>
<evidence type="ECO:0000256" key="2">
    <source>
        <dbReference type="ARBA" id="ARBA00005189"/>
    </source>
</evidence>